<sequence>MKSVATELVIDAPPERVWAALADFGSYGAWNPCLRRIDGEAGPGQSLRIAIRFGFLPPILFRARIDRFRRNELLGWRAVFLFGLLEGRHWFELHPLDAGKTRFVHAETFSGVLASLFIALFSGVIRTSYEAANFALKAIVEQK</sequence>
<keyword evidence="1" id="KW-0812">Transmembrane</keyword>
<dbReference type="InterPro" id="IPR023393">
    <property type="entry name" value="START-like_dom_sf"/>
</dbReference>
<dbReference type="Gene3D" id="3.30.530.20">
    <property type="match status" value="1"/>
</dbReference>
<dbReference type="SUPFAM" id="SSF55961">
    <property type="entry name" value="Bet v1-like"/>
    <property type="match status" value="1"/>
</dbReference>
<evidence type="ECO:0000313" key="2">
    <source>
        <dbReference type="EMBL" id="TNJ39441.1"/>
    </source>
</evidence>
<keyword evidence="1" id="KW-1133">Transmembrane helix</keyword>
<name>A0A5C4S9N8_CHLTI</name>
<reference evidence="2 3" key="1">
    <citation type="submission" date="2019-05" db="EMBL/GenBank/DDBJ databases">
        <title>Draft Whole-Genome sequence of the green sulfur bacterium Chlorobaculum thiosulfatiphilum DSM 249.</title>
        <authorList>
            <person name="Meyer T.E."/>
            <person name="Kyndt J.A."/>
        </authorList>
    </citation>
    <scope>NUCLEOTIDE SEQUENCE [LARGE SCALE GENOMIC DNA]</scope>
    <source>
        <strain evidence="2 3">DSM 249</strain>
    </source>
</reference>
<evidence type="ECO:0000256" key="1">
    <source>
        <dbReference type="SAM" id="Phobius"/>
    </source>
</evidence>
<gene>
    <name evidence="2" type="ORF">FGF66_04665</name>
</gene>
<organism evidence="2 3">
    <name type="scientific">Chlorobaculum thiosulfatiphilum</name>
    <name type="common">Chlorobium limicola f.sp. thiosulfatophilum</name>
    <dbReference type="NCBI Taxonomy" id="115852"/>
    <lineage>
        <taxon>Bacteria</taxon>
        <taxon>Pseudomonadati</taxon>
        <taxon>Chlorobiota</taxon>
        <taxon>Chlorobiia</taxon>
        <taxon>Chlorobiales</taxon>
        <taxon>Chlorobiaceae</taxon>
        <taxon>Chlorobaculum</taxon>
    </lineage>
</organism>
<dbReference type="OrthoDB" id="191189at2"/>
<keyword evidence="3" id="KW-1185">Reference proteome</keyword>
<dbReference type="PANTHER" id="PTHR36166">
    <property type="entry name" value="CHROMOSOME 9, WHOLE GENOME SHOTGUN SEQUENCE"/>
    <property type="match status" value="1"/>
</dbReference>
<feature type="transmembrane region" description="Helical" evidence="1">
    <location>
        <begin position="74"/>
        <end position="91"/>
    </location>
</feature>
<keyword evidence="1" id="KW-0472">Membrane</keyword>
<dbReference type="PANTHER" id="PTHR36166:SF1">
    <property type="entry name" value="SRPBCC DOMAIN-CONTAINING PROTEIN"/>
    <property type="match status" value="1"/>
</dbReference>
<proteinExistence type="predicted"/>
<comment type="caution">
    <text evidence="2">The sequence shown here is derived from an EMBL/GenBank/DDBJ whole genome shotgun (WGS) entry which is preliminary data.</text>
</comment>
<dbReference type="CDD" id="cd07822">
    <property type="entry name" value="SRPBCC_4"/>
    <property type="match status" value="1"/>
</dbReference>
<accession>A0A5C4S9N8</accession>
<dbReference type="InterPro" id="IPR019587">
    <property type="entry name" value="Polyketide_cyclase/dehydratase"/>
</dbReference>
<dbReference type="EMBL" id="VDCH01000006">
    <property type="protein sequence ID" value="TNJ39441.1"/>
    <property type="molecule type" value="Genomic_DNA"/>
</dbReference>
<dbReference type="Proteomes" id="UP000308271">
    <property type="component" value="Unassembled WGS sequence"/>
</dbReference>
<protein>
    <submittedName>
        <fullName evidence="2">SRPBCC domain-containing protein</fullName>
    </submittedName>
</protein>
<dbReference type="AlphaFoldDB" id="A0A5C4S9N8"/>
<evidence type="ECO:0000313" key="3">
    <source>
        <dbReference type="Proteomes" id="UP000308271"/>
    </source>
</evidence>
<dbReference type="Pfam" id="PF10604">
    <property type="entry name" value="Polyketide_cyc2"/>
    <property type="match status" value="1"/>
</dbReference>
<feature type="transmembrane region" description="Helical" evidence="1">
    <location>
        <begin position="103"/>
        <end position="125"/>
    </location>
</feature>